<organism evidence="1 2">
    <name type="scientific">Hymenobacter antarcticus</name>
    <dbReference type="NCBI Taxonomy" id="486270"/>
    <lineage>
        <taxon>Bacteria</taxon>
        <taxon>Pseudomonadati</taxon>
        <taxon>Bacteroidota</taxon>
        <taxon>Cytophagia</taxon>
        <taxon>Cytophagales</taxon>
        <taxon>Hymenobacteraceae</taxon>
        <taxon>Hymenobacter</taxon>
    </lineage>
</organism>
<dbReference type="Proteomes" id="UP001501556">
    <property type="component" value="Unassembled WGS sequence"/>
</dbReference>
<sequence>MRLTGFLLLASIVGAQAGNRPKPLKTAAVEARNETAAPSLSRHMRDARRITIFLEDALLLSTAQRYAVARCTVAERRALVLAVTEADFRQAQGQYLKALHKVLALSQLNAYVALCQQLAGTTLPLDGTELAVR</sequence>
<accession>A0ABP7P0M1</accession>
<dbReference type="RefSeq" id="WP_345119873.1">
    <property type="nucleotide sequence ID" value="NZ_BAABDI010000001.1"/>
</dbReference>
<proteinExistence type="predicted"/>
<reference evidence="2" key="1">
    <citation type="journal article" date="2019" name="Int. J. Syst. Evol. Microbiol.">
        <title>The Global Catalogue of Microorganisms (GCM) 10K type strain sequencing project: providing services to taxonomists for standard genome sequencing and annotation.</title>
        <authorList>
            <consortium name="The Broad Institute Genomics Platform"/>
            <consortium name="The Broad Institute Genome Sequencing Center for Infectious Disease"/>
            <person name="Wu L."/>
            <person name="Ma J."/>
        </authorList>
    </citation>
    <scope>NUCLEOTIDE SEQUENCE [LARGE SCALE GENOMIC DNA]</scope>
    <source>
        <strain evidence="2">JCM 17217</strain>
    </source>
</reference>
<evidence type="ECO:0000313" key="2">
    <source>
        <dbReference type="Proteomes" id="UP001501556"/>
    </source>
</evidence>
<comment type="caution">
    <text evidence="1">The sequence shown here is derived from an EMBL/GenBank/DDBJ whole genome shotgun (WGS) entry which is preliminary data.</text>
</comment>
<name>A0ABP7P0M1_9BACT</name>
<dbReference type="EMBL" id="BAABDI010000001">
    <property type="protein sequence ID" value="GAA3957685.1"/>
    <property type="molecule type" value="Genomic_DNA"/>
</dbReference>
<keyword evidence="2" id="KW-1185">Reference proteome</keyword>
<gene>
    <name evidence="1" type="ORF">GCM10022407_01340</name>
</gene>
<protein>
    <submittedName>
        <fullName evidence="1">Uncharacterized protein</fullName>
    </submittedName>
</protein>
<evidence type="ECO:0000313" key="1">
    <source>
        <dbReference type="EMBL" id="GAA3957685.1"/>
    </source>
</evidence>